<gene>
    <name evidence="1" type="ORF">METZ01_LOCUS413956</name>
</gene>
<name>A0A382WQF5_9ZZZZ</name>
<dbReference type="AlphaFoldDB" id="A0A382WQF5"/>
<proteinExistence type="predicted"/>
<organism evidence="1">
    <name type="scientific">marine metagenome</name>
    <dbReference type="NCBI Taxonomy" id="408172"/>
    <lineage>
        <taxon>unclassified sequences</taxon>
        <taxon>metagenomes</taxon>
        <taxon>ecological metagenomes</taxon>
    </lineage>
</organism>
<dbReference type="EMBL" id="UINC01161739">
    <property type="protein sequence ID" value="SVD61102.1"/>
    <property type="molecule type" value="Genomic_DNA"/>
</dbReference>
<protein>
    <submittedName>
        <fullName evidence="1">Uncharacterized protein</fullName>
    </submittedName>
</protein>
<accession>A0A382WQF5</accession>
<feature type="non-terminal residue" evidence="1">
    <location>
        <position position="32"/>
    </location>
</feature>
<evidence type="ECO:0000313" key="1">
    <source>
        <dbReference type="EMBL" id="SVD61102.1"/>
    </source>
</evidence>
<sequence length="32" mass="3671">MSDPLGAAISIPENFPITWAEAEDETRTWHRE</sequence>
<reference evidence="1" key="1">
    <citation type="submission" date="2018-05" db="EMBL/GenBank/DDBJ databases">
        <authorList>
            <person name="Lanie J.A."/>
            <person name="Ng W.-L."/>
            <person name="Kazmierczak K.M."/>
            <person name="Andrzejewski T.M."/>
            <person name="Davidsen T.M."/>
            <person name="Wayne K.J."/>
            <person name="Tettelin H."/>
            <person name="Glass J.I."/>
            <person name="Rusch D."/>
            <person name="Podicherti R."/>
            <person name="Tsui H.-C.T."/>
            <person name="Winkler M.E."/>
        </authorList>
    </citation>
    <scope>NUCLEOTIDE SEQUENCE</scope>
</reference>